<dbReference type="InterPro" id="IPR006311">
    <property type="entry name" value="TAT_signal"/>
</dbReference>
<evidence type="ECO:0000256" key="1">
    <source>
        <dbReference type="SAM" id="Phobius"/>
    </source>
</evidence>
<reference evidence="2 3" key="1">
    <citation type="submission" date="2011-09" db="EMBL/GenBank/DDBJ databases">
        <title>The draft genome of Methylobacterium extorquens DSM 13060.</title>
        <authorList>
            <consortium name="US DOE Joint Genome Institute (JGI-PGF)"/>
            <person name="Lucas S."/>
            <person name="Han J."/>
            <person name="Lapidus A."/>
            <person name="Cheng J.-F."/>
            <person name="Goodwin L."/>
            <person name="Pitluck S."/>
            <person name="Peters L."/>
            <person name="Land M.L."/>
            <person name="Hauser L."/>
            <person name="Koskimaki J."/>
            <person name="Halonen O."/>
            <person name="Pirttila A."/>
            <person name="Frank C."/>
            <person name="Woyke T.J."/>
        </authorList>
    </citation>
    <scope>NUCLEOTIDE SEQUENCE [LARGE SCALE GENOMIC DNA]</scope>
    <source>
        <strain evidence="2 3">DSM 13060</strain>
    </source>
</reference>
<accession>H1KU96</accession>
<dbReference type="EMBL" id="AGJK01000381">
    <property type="protein sequence ID" value="EHP83033.1"/>
    <property type="molecule type" value="Genomic_DNA"/>
</dbReference>
<gene>
    <name evidence="2" type="ORF">MetexDRAFT_6209</name>
</gene>
<organism evidence="2 3">
    <name type="scientific">Methylorubrum extorquens DSM 13060</name>
    <dbReference type="NCBI Taxonomy" id="882800"/>
    <lineage>
        <taxon>Bacteria</taxon>
        <taxon>Pseudomonadati</taxon>
        <taxon>Pseudomonadota</taxon>
        <taxon>Alphaproteobacteria</taxon>
        <taxon>Hyphomicrobiales</taxon>
        <taxon>Methylobacteriaceae</taxon>
        <taxon>Methylorubrum</taxon>
    </lineage>
</organism>
<evidence type="ECO:0000313" key="2">
    <source>
        <dbReference type="EMBL" id="EHP83033.1"/>
    </source>
</evidence>
<keyword evidence="1" id="KW-0812">Transmembrane</keyword>
<dbReference type="AlphaFoldDB" id="H1KU96"/>
<evidence type="ECO:0000313" key="3">
    <source>
        <dbReference type="Proteomes" id="UP000004382"/>
    </source>
</evidence>
<dbReference type="Proteomes" id="UP000004382">
    <property type="component" value="Unassembled WGS sequence"/>
</dbReference>
<keyword evidence="1" id="KW-0472">Membrane</keyword>
<proteinExistence type="predicted"/>
<protein>
    <submittedName>
        <fullName evidence="2">Oxidoreductase domain protein</fullName>
    </submittedName>
</protein>
<sequence length="32" mass="3037" precursor="true">MSDDPQLSRRLLLAGGAGLTGAALGLGGAARA</sequence>
<feature type="transmembrane region" description="Helical" evidence="1">
    <location>
        <begin position="12"/>
        <end position="30"/>
    </location>
</feature>
<name>H1KU96_METEX</name>
<comment type="caution">
    <text evidence="2">The sequence shown here is derived from an EMBL/GenBank/DDBJ whole genome shotgun (WGS) entry which is preliminary data.</text>
</comment>
<feature type="non-terminal residue" evidence="2">
    <location>
        <position position="32"/>
    </location>
</feature>
<keyword evidence="1" id="KW-1133">Transmembrane helix</keyword>
<dbReference type="PROSITE" id="PS51318">
    <property type="entry name" value="TAT"/>
    <property type="match status" value="1"/>
</dbReference>